<gene>
    <name evidence="1" type="ORF">EIP91_011969</name>
</gene>
<name>A0A4R0RLE4_9APHY</name>
<dbReference type="OrthoDB" id="2588098at2759"/>
<dbReference type="Proteomes" id="UP000292702">
    <property type="component" value="Unassembled WGS sequence"/>
</dbReference>
<evidence type="ECO:0000313" key="2">
    <source>
        <dbReference type="Proteomes" id="UP000292702"/>
    </source>
</evidence>
<evidence type="ECO:0000313" key="1">
    <source>
        <dbReference type="EMBL" id="TCD67783.1"/>
    </source>
</evidence>
<organism evidence="1 2">
    <name type="scientific">Steccherinum ochraceum</name>
    <dbReference type="NCBI Taxonomy" id="92696"/>
    <lineage>
        <taxon>Eukaryota</taxon>
        <taxon>Fungi</taxon>
        <taxon>Dikarya</taxon>
        <taxon>Basidiomycota</taxon>
        <taxon>Agaricomycotina</taxon>
        <taxon>Agaricomycetes</taxon>
        <taxon>Polyporales</taxon>
        <taxon>Steccherinaceae</taxon>
        <taxon>Steccherinum</taxon>
    </lineage>
</organism>
<reference evidence="1 2" key="1">
    <citation type="submission" date="2018-11" db="EMBL/GenBank/DDBJ databases">
        <title>Genome assembly of Steccherinum ochraceum LE-BIN_3174, the white-rot fungus of the Steccherinaceae family (The Residual Polyporoid clade, Polyporales, Basidiomycota).</title>
        <authorList>
            <person name="Fedorova T.V."/>
            <person name="Glazunova O.A."/>
            <person name="Landesman E.O."/>
            <person name="Moiseenko K.V."/>
            <person name="Psurtseva N.V."/>
            <person name="Savinova O.S."/>
            <person name="Shakhova N.V."/>
            <person name="Tyazhelova T.V."/>
            <person name="Vasina D.V."/>
        </authorList>
    </citation>
    <scope>NUCLEOTIDE SEQUENCE [LARGE SCALE GENOMIC DNA]</scope>
    <source>
        <strain evidence="1 2">LE-BIN_3174</strain>
    </source>
</reference>
<protein>
    <submittedName>
        <fullName evidence="1">Uncharacterized protein</fullName>
    </submittedName>
</protein>
<proteinExistence type="predicted"/>
<sequence length="420" mass="46828">MTIVDQLAFDIRSCNLDRRISSGFIGKLGENIHYGGFSAIQSRLIRLSKQDLVRGAEESIQDVRKSCEMLRSDYLEFGRQPQGMNYYEKEVAELDAVHDQFKLRPDLDKNRPLGLLQKLPREIITMLFLATDDFIAIACLATTNTALFQEGYLRLVALAQEAYSWAGDRLICVGDYCRIDDAPEGVFSATEAAELGLKGPTTGQDSETEEGADECSDTLNFYEALSNAMTDSAPSDYDGLLQPTWASPGKVPDLRIRKMLRTLPTLDRLLYNNLSEASTCGNIGKTGKSLLANKEHPWVLCNLTTGEYVRASAISKLRFQPGDDYDEASLDYGPNVGRRLTLSTVVAARFCRSSDPSAAMAYEGDIHRGVWAGHRFEIVSLDSVRPLGDGREWKDVSEEVAEEMKALWISEFGDEWQKKL</sequence>
<comment type="caution">
    <text evidence="1">The sequence shown here is derived from an EMBL/GenBank/DDBJ whole genome shotgun (WGS) entry which is preliminary data.</text>
</comment>
<keyword evidence="2" id="KW-1185">Reference proteome</keyword>
<dbReference type="AlphaFoldDB" id="A0A4R0RLE4"/>
<accession>A0A4R0RLE4</accession>
<dbReference type="EMBL" id="RWJN01000086">
    <property type="protein sequence ID" value="TCD67783.1"/>
    <property type="molecule type" value="Genomic_DNA"/>
</dbReference>